<name>A0A1W1BBQ3_9ZZZZ</name>
<keyword evidence="1" id="KW-1133">Transmembrane helix</keyword>
<evidence type="ECO:0000313" key="2">
    <source>
        <dbReference type="EMBL" id="SFV50899.1"/>
    </source>
</evidence>
<reference evidence="2" key="1">
    <citation type="submission" date="2016-10" db="EMBL/GenBank/DDBJ databases">
        <authorList>
            <person name="de Groot N.N."/>
        </authorList>
    </citation>
    <scope>NUCLEOTIDE SEQUENCE</scope>
</reference>
<dbReference type="AlphaFoldDB" id="A0A1W1BBQ3"/>
<proteinExistence type="predicted"/>
<accession>A0A1W1BBQ3</accession>
<feature type="transmembrane region" description="Helical" evidence="1">
    <location>
        <begin position="12"/>
        <end position="32"/>
    </location>
</feature>
<keyword evidence="1" id="KW-0472">Membrane</keyword>
<feature type="transmembrane region" description="Helical" evidence="1">
    <location>
        <begin position="38"/>
        <end position="57"/>
    </location>
</feature>
<organism evidence="2">
    <name type="scientific">hydrothermal vent metagenome</name>
    <dbReference type="NCBI Taxonomy" id="652676"/>
    <lineage>
        <taxon>unclassified sequences</taxon>
        <taxon>metagenomes</taxon>
        <taxon>ecological metagenomes</taxon>
    </lineage>
</organism>
<gene>
    <name evidence="2" type="ORF">MNB_SM-7-246</name>
</gene>
<keyword evidence="1" id="KW-0812">Transmembrane</keyword>
<evidence type="ECO:0000256" key="1">
    <source>
        <dbReference type="SAM" id="Phobius"/>
    </source>
</evidence>
<protein>
    <submittedName>
        <fullName evidence="2">Uncharacterized protein</fullName>
    </submittedName>
</protein>
<dbReference type="EMBL" id="FPHB01000012">
    <property type="protein sequence ID" value="SFV50899.1"/>
    <property type="molecule type" value="Genomic_DNA"/>
</dbReference>
<sequence length="86" mass="10529">MKRMIKEMYGTWILIFYFIKWPYVLGYAYLYYTKGLQNWVLVGLWLFCIFLILQDFYKIVRYGFGCKAEKGCKVPKKTIEEKKERD</sequence>